<dbReference type="EMBL" id="CAJPVJ010008420">
    <property type="protein sequence ID" value="CAG2171910.1"/>
    <property type="molecule type" value="Genomic_DNA"/>
</dbReference>
<evidence type="ECO:0000313" key="3">
    <source>
        <dbReference type="EMBL" id="CAD7654723.1"/>
    </source>
</evidence>
<dbReference type="InterPro" id="IPR000340">
    <property type="entry name" value="Dual-sp_phosphatase_cat-dom"/>
</dbReference>
<feature type="non-terminal residue" evidence="3">
    <location>
        <position position="603"/>
    </location>
</feature>
<dbReference type="OrthoDB" id="542013at2759"/>
<dbReference type="SMART" id="SM00404">
    <property type="entry name" value="PTPc_motif"/>
    <property type="match status" value="1"/>
</dbReference>
<dbReference type="PANTHER" id="PTHR23339">
    <property type="entry name" value="TYROSINE SPECIFIC PROTEIN PHOSPHATASE AND DUAL SPECIFICITY PROTEIN PHOSPHATASE"/>
    <property type="match status" value="1"/>
</dbReference>
<protein>
    <recommendedName>
        <fullName evidence="2">Tyrosine specific protein phosphatases domain-containing protein</fullName>
    </recommendedName>
</protein>
<feature type="compositionally biased region" description="Polar residues" evidence="1">
    <location>
        <begin position="225"/>
        <end position="235"/>
    </location>
</feature>
<dbReference type="SUPFAM" id="SSF52799">
    <property type="entry name" value="(Phosphotyrosine protein) phosphatases II"/>
    <property type="match status" value="1"/>
</dbReference>
<dbReference type="InterPro" id="IPR003595">
    <property type="entry name" value="Tyr_Pase_cat"/>
</dbReference>
<evidence type="ECO:0000256" key="1">
    <source>
        <dbReference type="SAM" id="MobiDB-lite"/>
    </source>
</evidence>
<dbReference type="AlphaFoldDB" id="A0A7R9QQJ1"/>
<feature type="domain" description="Tyrosine specific protein phosphatases" evidence="2">
    <location>
        <begin position="36"/>
        <end position="103"/>
    </location>
</feature>
<dbReference type="PROSITE" id="PS50056">
    <property type="entry name" value="TYR_PHOSPHATASE_2"/>
    <property type="match status" value="1"/>
</dbReference>
<dbReference type="InterPro" id="IPR050561">
    <property type="entry name" value="PTP"/>
</dbReference>
<sequence>EPGEHASCGNGLMDSGFSYDPILFMENNDYSIVSDEVLLDMVKVLTFALTEGKVAVHCHAGLGRTGVLIASYMVFAFRCKPHDAIRYVRSKRPNSIQTRGQILSVLQFSQYVVPFFVIYQHIIHRQMGLNLAQILHRQRLLLHGYELRHLKYIPKIIYVICERLLKLCGRHKAYSRGISISGAVSKEVGIHFQLDKSDSFCKYFFSGLTPGATADLMRQHRRPASNHTTAMTSGIGSPETYLTELDDMSDRHSPKRTGNATKSHKLMTDRAESSPQSGLPPVDDEFLIERDGMSAPMRQISRVGIESPKTGTGSSQASSHSSSRGDDSLESSLSESLTSLIESLGYRVVKIDSSQMVYEEDMEFGNGSDGDNKRNAYSVNDKLIDDEFFGRNTYYNDECGDDSESTGSSIDAQCSSGFVSTNCGNSTEGEDYESVDNKDVIKALLADYMAYNKPFGYHLLQYQKDLNTKPMVWQKLSHEMNVQMLCALLWSWIDSLAETVLTKTSLCHIVVKAEKPLDALLKLDQSTRYTAEYLLRFIARLGPEDGDRVLLIQHLMARLTRQRFKLSDGSLVPEGRDWAEMRKGTTGRIMVFIDGIYHMITTN</sequence>
<name>A0A7R9QQJ1_9ACAR</name>
<organism evidence="3">
    <name type="scientific">Oppiella nova</name>
    <dbReference type="NCBI Taxonomy" id="334625"/>
    <lineage>
        <taxon>Eukaryota</taxon>
        <taxon>Metazoa</taxon>
        <taxon>Ecdysozoa</taxon>
        <taxon>Arthropoda</taxon>
        <taxon>Chelicerata</taxon>
        <taxon>Arachnida</taxon>
        <taxon>Acari</taxon>
        <taxon>Acariformes</taxon>
        <taxon>Sarcoptiformes</taxon>
        <taxon>Oribatida</taxon>
        <taxon>Brachypylina</taxon>
        <taxon>Oppioidea</taxon>
        <taxon>Oppiidae</taxon>
        <taxon>Oppiella</taxon>
    </lineage>
</organism>
<dbReference type="Proteomes" id="UP000728032">
    <property type="component" value="Unassembled WGS sequence"/>
</dbReference>
<feature type="region of interest" description="Disordered" evidence="1">
    <location>
        <begin position="221"/>
        <end position="284"/>
    </location>
</feature>
<dbReference type="Gene3D" id="3.90.190.10">
    <property type="entry name" value="Protein tyrosine phosphatase superfamily"/>
    <property type="match status" value="1"/>
</dbReference>
<dbReference type="PROSITE" id="PS00383">
    <property type="entry name" value="TYR_PHOSPHATASE_1"/>
    <property type="match status" value="1"/>
</dbReference>
<dbReference type="InterPro" id="IPR000387">
    <property type="entry name" value="Tyr_Pase_dom"/>
</dbReference>
<dbReference type="EMBL" id="OC923245">
    <property type="protein sequence ID" value="CAD7654723.1"/>
    <property type="molecule type" value="Genomic_DNA"/>
</dbReference>
<evidence type="ECO:0000259" key="2">
    <source>
        <dbReference type="PROSITE" id="PS50056"/>
    </source>
</evidence>
<keyword evidence="4" id="KW-1185">Reference proteome</keyword>
<dbReference type="InterPro" id="IPR016130">
    <property type="entry name" value="Tyr_Pase_AS"/>
</dbReference>
<dbReference type="InterPro" id="IPR029021">
    <property type="entry name" value="Prot-tyrosine_phosphatase-like"/>
</dbReference>
<dbReference type="Pfam" id="PF00782">
    <property type="entry name" value="DSPc"/>
    <property type="match status" value="1"/>
</dbReference>
<accession>A0A7R9QQJ1</accession>
<reference evidence="3" key="1">
    <citation type="submission" date="2020-11" db="EMBL/GenBank/DDBJ databases">
        <authorList>
            <person name="Tran Van P."/>
        </authorList>
    </citation>
    <scope>NUCLEOTIDE SEQUENCE</scope>
</reference>
<evidence type="ECO:0000313" key="4">
    <source>
        <dbReference type="Proteomes" id="UP000728032"/>
    </source>
</evidence>
<gene>
    <name evidence="3" type="ORF">ONB1V03_LOCUS11368</name>
</gene>
<proteinExistence type="predicted"/>
<feature type="region of interest" description="Disordered" evidence="1">
    <location>
        <begin position="302"/>
        <end position="330"/>
    </location>
</feature>